<keyword evidence="3 4" id="KW-0949">S-adenosyl-L-methionine</keyword>
<dbReference type="InterPro" id="IPR030391">
    <property type="entry name" value="MeTrfase_TrmA_CS"/>
</dbReference>
<comment type="caution">
    <text evidence="6">The sequence shown here is derived from an EMBL/GenBank/DDBJ whole genome shotgun (WGS) entry which is preliminary data.</text>
</comment>
<keyword evidence="2 4" id="KW-0808">Transferase</keyword>
<dbReference type="Proteomes" id="UP000231343">
    <property type="component" value="Unassembled WGS sequence"/>
</dbReference>
<proteinExistence type="inferred from homology"/>
<dbReference type="PANTHER" id="PTHR11061:SF30">
    <property type="entry name" value="TRNA (URACIL(54)-C(5))-METHYLTRANSFERASE"/>
    <property type="match status" value="1"/>
</dbReference>
<dbReference type="InterPro" id="IPR030390">
    <property type="entry name" value="MeTrfase_TrmA_AS"/>
</dbReference>
<dbReference type="GO" id="GO:0006396">
    <property type="term" value="P:RNA processing"/>
    <property type="evidence" value="ECO:0007669"/>
    <property type="project" value="InterPro"/>
</dbReference>
<sequence>MKFNQPCPYFGSCGGCKFQDIPYDQQLKDKEEKVKALFGECSPIIPSPEIFFYRNRMDYAFGPNYSIGLKKNKFEIINIEKCWLLSEESNRILDRLRYFMQFKKLDGYIYAPPDKTRGPMRHVVIREGKNIKNTVLNIITSDKVIFPLDELWEKIQDLVQGVTWSINLSPADRSYGEIQDVRGQDRLVEQLGNLKFKIPVQSFFQTNTHAAEKLLEIVKAFTNLRGKETLLDLYSGTGSIGLSLANKAKQVIGVEENEPAAKLSEENAKLNDTTVLRNYSTLIGRAEKVLPSLGGKFEVIIMDPPRPGVNKKVLHKIGEIKPEKIIYVSCNPESQHHDVAILKEFGYKIEKCQPLDMFPHTQHVENVILLILPT</sequence>
<evidence type="ECO:0000256" key="5">
    <source>
        <dbReference type="PROSITE-ProRule" id="PRU10015"/>
    </source>
</evidence>
<dbReference type="GO" id="GO:0008757">
    <property type="term" value="F:S-adenosylmethionine-dependent methyltransferase activity"/>
    <property type="evidence" value="ECO:0007669"/>
    <property type="project" value="UniProtKB-ARBA"/>
</dbReference>
<dbReference type="Gene3D" id="3.40.50.150">
    <property type="entry name" value="Vaccinia Virus protein VP39"/>
    <property type="match status" value="1"/>
</dbReference>
<feature type="binding site" evidence="4">
    <location>
        <position position="255"/>
    </location>
    <ligand>
        <name>S-adenosyl-L-methionine</name>
        <dbReference type="ChEBI" id="CHEBI:59789"/>
    </ligand>
</feature>
<dbReference type="SUPFAM" id="SSF53335">
    <property type="entry name" value="S-adenosyl-L-methionine-dependent methyltransferases"/>
    <property type="match status" value="1"/>
</dbReference>
<dbReference type="InterPro" id="IPR029063">
    <property type="entry name" value="SAM-dependent_MTases_sf"/>
</dbReference>
<reference evidence="6 7" key="1">
    <citation type="submission" date="2017-09" db="EMBL/GenBank/DDBJ databases">
        <title>Depth-based differentiation of microbial function through sediment-hosted aquifers and enrichment of novel symbionts in the deep terrestrial subsurface.</title>
        <authorList>
            <person name="Probst A.J."/>
            <person name="Ladd B."/>
            <person name="Jarett J.K."/>
            <person name="Geller-Mcgrath D.E."/>
            <person name="Sieber C.M."/>
            <person name="Emerson J.B."/>
            <person name="Anantharaman K."/>
            <person name="Thomas B.C."/>
            <person name="Malmstrom R."/>
            <person name="Stieglmeier M."/>
            <person name="Klingl A."/>
            <person name="Woyke T."/>
            <person name="Ryan C.M."/>
            <person name="Banfield J.F."/>
        </authorList>
    </citation>
    <scope>NUCLEOTIDE SEQUENCE [LARGE SCALE GENOMIC DNA]</scope>
    <source>
        <strain evidence="6">CG08_land_8_20_14_0_20_45_16</strain>
    </source>
</reference>
<feature type="active site" description="Nucleophile" evidence="4">
    <location>
        <position position="330"/>
    </location>
</feature>
<evidence type="ECO:0000256" key="3">
    <source>
        <dbReference type="ARBA" id="ARBA00022691"/>
    </source>
</evidence>
<evidence type="ECO:0000313" key="6">
    <source>
        <dbReference type="EMBL" id="PIS31535.1"/>
    </source>
</evidence>
<name>A0A2H0Y1H0_UNCSA</name>
<keyword evidence="1 4" id="KW-0489">Methyltransferase</keyword>
<dbReference type="AlphaFoldDB" id="A0A2H0Y1H0"/>
<dbReference type="PANTHER" id="PTHR11061">
    <property type="entry name" value="RNA M5U METHYLTRANSFERASE"/>
    <property type="match status" value="1"/>
</dbReference>
<feature type="binding site" evidence="4">
    <location>
        <position position="234"/>
    </location>
    <ligand>
        <name>S-adenosyl-L-methionine</name>
        <dbReference type="ChEBI" id="CHEBI:59789"/>
    </ligand>
</feature>
<gene>
    <name evidence="6" type="ORF">COT42_00885</name>
</gene>
<dbReference type="Pfam" id="PF05958">
    <property type="entry name" value="tRNA_U5-meth_tr"/>
    <property type="match status" value="1"/>
</dbReference>
<comment type="similarity">
    <text evidence="4">Belongs to the class I-like SAM-binding methyltransferase superfamily. RNA M5U methyltransferase family.</text>
</comment>
<feature type="active site" evidence="5">
    <location>
        <position position="330"/>
    </location>
</feature>
<dbReference type="Gene3D" id="2.40.50.1070">
    <property type="match status" value="1"/>
</dbReference>
<organism evidence="6 7">
    <name type="scientific">Candidatus Saganbacteria bacterium CG08_land_8_20_14_0_20_45_16</name>
    <dbReference type="NCBI Taxonomy" id="2014293"/>
    <lineage>
        <taxon>Bacteria</taxon>
        <taxon>Bacillati</taxon>
        <taxon>Saganbacteria</taxon>
    </lineage>
</organism>
<feature type="binding site" evidence="4">
    <location>
        <position position="205"/>
    </location>
    <ligand>
        <name>S-adenosyl-L-methionine</name>
        <dbReference type="ChEBI" id="CHEBI:59789"/>
    </ligand>
</feature>
<evidence type="ECO:0000313" key="7">
    <source>
        <dbReference type="Proteomes" id="UP000231343"/>
    </source>
</evidence>
<dbReference type="GO" id="GO:0009451">
    <property type="term" value="P:RNA modification"/>
    <property type="evidence" value="ECO:0007669"/>
    <property type="project" value="UniProtKB-ARBA"/>
</dbReference>
<evidence type="ECO:0000256" key="2">
    <source>
        <dbReference type="ARBA" id="ARBA00022679"/>
    </source>
</evidence>
<dbReference type="PROSITE" id="PS51687">
    <property type="entry name" value="SAM_MT_RNA_M5U"/>
    <property type="match status" value="1"/>
</dbReference>
<dbReference type="GO" id="GO:0032259">
    <property type="term" value="P:methylation"/>
    <property type="evidence" value="ECO:0007669"/>
    <property type="project" value="UniProtKB-KW"/>
</dbReference>
<dbReference type="PROSITE" id="PS01230">
    <property type="entry name" value="TRMA_1"/>
    <property type="match status" value="1"/>
</dbReference>
<dbReference type="CDD" id="cd02440">
    <property type="entry name" value="AdoMet_MTases"/>
    <property type="match status" value="1"/>
</dbReference>
<evidence type="ECO:0000256" key="4">
    <source>
        <dbReference type="PROSITE-ProRule" id="PRU01024"/>
    </source>
</evidence>
<dbReference type="GO" id="GO:0008173">
    <property type="term" value="F:RNA methyltransferase activity"/>
    <property type="evidence" value="ECO:0007669"/>
    <property type="project" value="InterPro"/>
</dbReference>
<dbReference type="NCBIfam" id="TIGR00479">
    <property type="entry name" value="rumA"/>
    <property type="match status" value="1"/>
</dbReference>
<dbReference type="EMBL" id="PEYM01000010">
    <property type="protein sequence ID" value="PIS31535.1"/>
    <property type="molecule type" value="Genomic_DNA"/>
</dbReference>
<feature type="binding site" evidence="4">
    <location>
        <position position="303"/>
    </location>
    <ligand>
        <name>S-adenosyl-L-methionine</name>
        <dbReference type="ChEBI" id="CHEBI:59789"/>
    </ligand>
</feature>
<accession>A0A2H0Y1H0</accession>
<dbReference type="PROSITE" id="PS01231">
    <property type="entry name" value="TRMA_2"/>
    <property type="match status" value="1"/>
</dbReference>
<protein>
    <submittedName>
        <fullName evidence="6">23S rRNA (Uracil(1939)-C(5))-methyltransferase RlmD</fullName>
    </submittedName>
</protein>
<evidence type="ECO:0000256" key="1">
    <source>
        <dbReference type="ARBA" id="ARBA00022603"/>
    </source>
</evidence>
<dbReference type="InterPro" id="IPR010280">
    <property type="entry name" value="U5_MeTrfase_fam"/>
</dbReference>